<reference evidence="2" key="1">
    <citation type="journal article" date="2021" name="Nat. Commun.">
        <title>Genetic determinants of endophytism in the Arabidopsis root mycobiome.</title>
        <authorList>
            <person name="Mesny F."/>
            <person name="Miyauchi S."/>
            <person name="Thiergart T."/>
            <person name="Pickel B."/>
            <person name="Atanasova L."/>
            <person name="Karlsson M."/>
            <person name="Huettel B."/>
            <person name="Barry K.W."/>
            <person name="Haridas S."/>
            <person name="Chen C."/>
            <person name="Bauer D."/>
            <person name="Andreopoulos W."/>
            <person name="Pangilinan J."/>
            <person name="LaButti K."/>
            <person name="Riley R."/>
            <person name="Lipzen A."/>
            <person name="Clum A."/>
            <person name="Drula E."/>
            <person name="Henrissat B."/>
            <person name="Kohler A."/>
            <person name="Grigoriev I.V."/>
            <person name="Martin F.M."/>
            <person name="Hacquard S."/>
        </authorList>
    </citation>
    <scope>NUCLEOTIDE SEQUENCE</scope>
    <source>
        <strain evidence="2">MPI-CAGE-CH-0235</strain>
    </source>
</reference>
<sequence>MKMSESISVHMKVYLAPGSVDRFLVAFKNVFDAAKAELKCTFFEVYRDPNSPSEISNASTEWLMEHIVTKEEFKEYFTAMEELSLRPQELLILESLGPEWSIRK</sequence>
<gene>
    <name evidence="2" type="ORF">B0I35DRAFT_156691</name>
    <name evidence="1" type="ORF">B0I35DRAFT_365032</name>
</gene>
<dbReference type="EMBL" id="JAGPNK010000029">
    <property type="protein sequence ID" value="KAH7303783.1"/>
    <property type="molecule type" value="Genomic_DNA"/>
</dbReference>
<dbReference type="EMBL" id="JAGPNK010000035">
    <property type="protein sequence ID" value="KAH7303346.1"/>
    <property type="molecule type" value="Genomic_DNA"/>
</dbReference>
<dbReference type="AlphaFoldDB" id="A0A8K0WJ31"/>
<protein>
    <recommendedName>
        <fullName evidence="4">ABM domain-containing protein</fullName>
    </recommendedName>
</protein>
<evidence type="ECO:0000313" key="3">
    <source>
        <dbReference type="Proteomes" id="UP000813444"/>
    </source>
</evidence>
<keyword evidence="3" id="KW-1185">Reference proteome</keyword>
<accession>A0A8K0WJ31</accession>
<dbReference type="SUPFAM" id="SSF54909">
    <property type="entry name" value="Dimeric alpha+beta barrel"/>
    <property type="match status" value="1"/>
</dbReference>
<proteinExistence type="predicted"/>
<evidence type="ECO:0000313" key="2">
    <source>
        <dbReference type="EMBL" id="KAH7303783.1"/>
    </source>
</evidence>
<organism evidence="2 3">
    <name type="scientific">Stachybotrys elegans</name>
    <dbReference type="NCBI Taxonomy" id="80388"/>
    <lineage>
        <taxon>Eukaryota</taxon>
        <taxon>Fungi</taxon>
        <taxon>Dikarya</taxon>
        <taxon>Ascomycota</taxon>
        <taxon>Pezizomycotina</taxon>
        <taxon>Sordariomycetes</taxon>
        <taxon>Hypocreomycetidae</taxon>
        <taxon>Hypocreales</taxon>
        <taxon>Stachybotryaceae</taxon>
        <taxon>Stachybotrys</taxon>
    </lineage>
</organism>
<comment type="caution">
    <text evidence="2">The sequence shown here is derived from an EMBL/GenBank/DDBJ whole genome shotgun (WGS) entry which is preliminary data.</text>
</comment>
<evidence type="ECO:0008006" key="4">
    <source>
        <dbReference type="Google" id="ProtNLM"/>
    </source>
</evidence>
<dbReference type="Proteomes" id="UP000813444">
    <property type="component" value="Unassembled WGS sequence"/>
</dbReference>
<dbReference type="InterPro" id="IPR011008">
    <property type="entry name" value="Dimeric_a/b-barrel"/>
</dbReference>
<name>A0A8K0WJ31_9HYPO</name>
<evidence type="ECO:0000313" key="1">
    <source>
        <dbReference type="EMBL" id="KAH7303346.1"/>
    </source>
</evidence>
<dbReference type="Gene3D" id="3.30.70.100">
    <property type="match status" value="1"/>
</dbReference>